<feature type="transmembrane region" description="Helical" evidence="7">
    <location>
        <begin position="425"/>
        <end position="444"/>
    </location>
</feature>
<feature type="transmembrane region" description="Helical" evidence="7">
    <location>
        <begin position="142"/>
        <end position="162"/>
    </location>
</feature>
<feature type="transmembrane region" description="Helical" evidence="7">
    <location>
        <begin position="302"/>
        <end position="325"/>
    </location>
</feature>
<dbReference type="AlphaFoldDB" id="A0A1R4GV39"/>
<sequence>MAQPYTRVTLVGERRNADLLLPATESVGTLMPQILDLLGDSPGDSVATKVLLTATGEPIPSRETLTQAQVVDGARLTLVSNSEAPPPAVVYDISDTVVEQSREVRGSWDRTHLVTASGIFAALGLWLALDILLGRYLPEARWWILLAVGAGLLALGASVSAASRPVSSALMGAGWGAGMIGLLHWSATPSLRLLLAAAGTAAFVACLATVLKHPRAVLLGAGVLGTLTGIWAVALPLARWASASTDTDLEVGVGAIAAICSILIMGLLPALALSLSGLSTLDDQRAKGTSIWRRDAITAIRSAHAGLTLATVAAAISAAVGMWLVATDDRHPVWTLPLLLALALATLLRSRAFPLALERYALYAATGIGVLAGAGALTRLNEDTVWIVGLSILVLAVVIGLGLAVDLPDHIEARIRQICERLETLAIVATIPLLIGYFGVYAQMLDTF</sequence>
<dbReference type="InterPro" id="IPR044049">
    <property type="entry name" value="EccD_transm"/>
</dbReference>
<evidence type="ECO:0000313" key="10">
    <source>
        <dbReference type="Proteomes" id="UP000195913"/>
    </source>
</evidence>
<evidence type="ECO:0000256" key="2">
    <source>
        <dbReference type="ARBA" id="ARBA00006162"/>
    </source>
</evidence>
<dbReference type="EMBL" id="FUHW01000048">
    <property type="protein sequence ID" value="SJM72126.1"/>
    <property type="molecule type" value="Genomic_DNA"/>
</dbReference>
<comment type="similarity">
    <text evidence="2">Belongs to the EccD/Snm4 family.</text>
</comment>
<feature type="transmembrane region" description="Helical" evidence="7">
    <location>
        <begin position="218"/>
        <end position="241"/>
    </location>
</feature>
<dbReference type="NCBIfam" id="TIGR03920">
    <property type="entry name" value="T7SS_EccD"/>
    <property type="match status" value="1"/>
</dbReference>
<evidence type="ECO:0000313" key="9">
    <source>
        <dbReference type="EMBL" id="SJM72126.1"/>
    </source>
</evidence>
<dbReference type="GO" id="GO:0005886">
    <property type="term" value="C:plasma membrane"/>
    <property type="evidence" value="ECO:0007669"/>
    <property type="project" value="UniProtKB-SubCell"/>
</dbReference>
<evidence type="ECO:0000256" key="6">
    <source>
        <dbReference type="ARBA" id="ARBA00023136"/>
    </source>
</evidence>
<reference evidence="9 10" key="1">
    <citation type="submission" date="2017-02" db="EMBL/GenBank/DDBJ databases">
        <authorList>
            <person name="Peterson S.W."/>
        </authorList>
    </citation>
    <scope>NUCLEOTIDE SEQUENCE [LARGE SCALE GENOMIC DNA]</scope>
    <source>
        <strain evidence="9 10">B Ar 00.02</strain>
    </source>
</reference>
<keyword evidence="5 7" id="KW-1133">Transmembrane helix</keyword>
<feature type="transmembrane region" description="Helical" evidence="7">
    <location>
        <begin position="384"/>
        <end position="405"/>
    </location>
</feature>
<dbReference type="InterPro" id="IPR024962">
    <property type="entry name" value="YukD-like"/>
</dbReference>
<keyword evidence="4 7" id="KW-0812">Transmembrane</keyword>
<dbReference type="Pfam" id="PF08817">
    <property type="entry name" value="YukD"/>
    <property type="match status" value="1"/>
</dbReference>
<keyword evidence="3" id="KW-1003">Cell membrane</keyword>
<keyword evidence="10" id="KW-1185">Reference proteome</keyword>
<feature type="transmembrane region" description="Helical" evidence="7">
    <location>
        <begin position="169"/>
        <end position="187"/>
    </location>
</feature>
<organism evidence="9 10">
    <name type="scientific">Arthrobacter rhombi</name>
    <dbReference type="NCBI Taxonomy" id="71253"/>
    <lineage>
        <taxon>Bacteria</taxon>
        <taxon>Bacillati</taxon>
        <taxon>Actinomycetota</taxon>
        <taxon>Actinomycetes</taxon>
        <taxon>Micrococcales</taxon>
        <taxon>Micrococcaceae</taxon>
        <taxon>Arthrobacter</taxon>
    </lineage>
</organism>
<proteinExistence type="inferred from homology"/>
<dbReference type="RefSeq" id="WP_087000848.1">
    <property type="nucleotide sequence ID" value="NZ_FUHW01000048.1"/>
</dbReference>
<keyword evidence="6 7" id="KW-0472">Membrane</keyword>
<evidence type="ECO:0000256" key="5">
    <source>
        <dbReference type="ARBA" id="ARBA00022989"/>
    </source>
</evidence>
<protein>
    <submittedName>
        <fullName evidence="9">Integral membrane protein</fullName>
    </submittedName>
</protein>
<comment type="subcellular location">
    <subcellularLocation>
        <location evidence="1">Cell membrane</location>
        <topology evidence="1">Multi-pass membrane protein</topology>
    </subcellularLocation>
</comment>
<name>A0A1R4GV39_9MICC</name>
<dbReference type="Gene3D" id="3.10.20.90">
    <property type="entry name" value="Phosphatidylinositol 3-kinase Catalytic Subunit, Chain A, domain 1"/>
    <property type="match status" value="1"/>
</dbReference>
<evidence type="ECO:0000256" key="7">
    <source>
        <dbReference type="SAM" id="Phobius"/>
    </source>
</evidence>
<feature type="transmembrane region" description="Helical" evidence="7">
    <location>
        <begin position="331"/>
        <end position="348"/>
    </location>
</feature>
<feature type="transmembrane region" description="Helical" evidence="7">
    <location>
        <begin position="360"/>
        <end position="378"/>
    </location>
</feature>
<evidence type="ECO:0000259" key="8">
    <source>
        <dbReference type="Pfam" id="PF19053"/>
    </source>
</evidence>
<feature type="transmembrane region" description="Helical" evidence="7">
    <location>
        <begin position="113"/>
        <end position="136"/>
    </location>
</feature>
<feature type="transmembrane region" description="Helical" evidence="7">
    <location>
        <begin position="253"/>
        <end position="281"/>
    </location>
</feature>
<accession>A0A1R4GV39</accession>
<evidence type="ECO:0000256" key="1">
    <source>
        <dbReference type="ARBA" id="ARBA00004651"/>
    </source>
</evidence>
<evidence type="ECO:0000256" key="4">
    <source>
        <dbReference type="ARBA" id="ARBA00022692"/>
    </source>
</evidence>
<feature type="domain" description="EccD-like transmembrane" evidence="8">
    <location>
        <begin position="119"/>
        <end position="444"/>
    </location>
</feature>
<evidence type="ECO:0000256" key="3">
    <source>
        <dbReference type="ARBA" id="ARBA00022475"/>
    </source>
</evidence>
<dbReference type="Pfam" id="PF19053">
    <property type="entry name" value="EccD"/>
    <property type="match status" value="1"/>
</dbReference>
<feature type="transmembrane region" description="Helical" evidence="7">
    <location>
        <begin position="193"/>
        <end position="211"/>
    </location>
</feature>
<gene>
    <name evidence="9" type="ORF">FM101_14415</name>
</gene>
<dbReference type="Proteomes" id="UP000195913">
    <property type="component" value="Unassembled WGS sequence"/>
</dbReference>
<dbReference type="InterPro" id="IPR006707">
    <property type="entry name" value="T7SS_EccD"/>
</dbReference>